<dbReference type="PRINTS" id="PR00300">
    <property type="entry name" value="CLPPROTEASEA"/>
</dbReference>
<keyword evidence="10" id="KW-1133">Transmembrane helix</keyword>
<dbReference type="GO" id="GO:0034605">
    <property type="term" value="P:cellular response to heat"/>
    <property type="evidence" value="ECO:0007669"/>
    <property type="project" value="TreeGrafter"/>
</dbReference>
<feature type="domain" description="Clp R" evidence="11">
    <location>
        <begin position="2"/>
        <end position="145"/>
    </location>
</feature>
<dbReference type="PROSITE" id="PS51903">
    <property type="entry name" value="CLP_R"/>
    <property type="match status" value="1"/>
</dbReference>
<dbReference type="SUPFAM" id="SSF81923">
    <property type="entry name" value="Double Clp-N motif"/>
    <property type="match status" value="1"/>
</dbReference>
<dbReference type="SMART" id="SM00382">
    <property type="entry name" value="AAA"/>
    <property type="match status" value="2"/>
</dbReference>
<dbReference type="PROSITE" id="PS00870">
    <property type="entry name" value="CLPAB_1"/>
    <property type="match status" value="1"/>
</dbReference>
<keyword evidence="12" id="KW-0378">Hydrolase</keyword>
<comment type="subcellular location">
    <subcellularLocation>
        <location evidence="1">Plastid</location>
        <location evidence="1">Chloroplast</location>
    </subcellularLocation>
</comment>
<dbReference type="InterPro" id="IPR036628">
    <property type="entry name" value="Clp_N_dom_sf"/>
</dbReference>
<dbReference type="PANTHER" id="PTHR11638">
    <property type="entry name" value="ATP-DEPENDENT CLP PROTEASE"/>
    <property type="match status" value="1"/>
</dbReference>
<keyword evidence="12" id="KW-0645">Protease</keyword>
<dbReference type="PROSITE" id="PS00871">
    <property type="entry name" value="CLPAB_2"/>
    <property type="match status" value="1"/>
</dbReference>
<dbReference type="CDD" id="cd19499">
    <property type="entry name" value="RecA-like_ClpB_Hsp104-like"/>
    <property type="match status" value="1"/>
</dbReference>
<dbReference type="Pfam" id="PF07724">
    <property type="entry name" value="AAA_2"/>
    <property type="match status" value="1"/>
</dbReference>
<dbReference type="CDD" id="cd00009">
    <property type="entry name" value="AAA"/>
    <property type="match status" value="1"/>
</dbReference>
<dbReference type="GO" id="GO:0016887">
    <property type="term" value="F:ATP hydrolysis activity"/>
    <property type="evidence" value="ECO:0007669"/>
    <property type="project" value="InterPro"/>
</dbReference>
<gene>
    <name evidence="12" type="primary">clpC</name>
</gene>
<evidence type="ECO:0000256" key="10">
    <source>
        <dbReference type="SAM" id="Phobius"/>
    </source>
</evidence>
<dbReference type="GO" id="GO:0006508">
    <property type="term" value="P:proteolysis"/>
    <property type="evidence" value="ECO:0007669"/>
    <property type="project" value="UniProtKB-KW"/>
</dbReference>
<evidence type="ECO:0000256" key="3">
    <source>
        <dbReference type="ARBA" id="ARBA00022640"/>
    </source>
</evidence>
<dbReference type="Pfam" id="PF00004">
    <property type="entry name" value="AAA"/>
    <property type="match status" value="1"/>
</dbReference>
<dbReference type="Pfam" id="PF10431">
    <property type="entry name" value="ClpB_D2-small"/>
    <property type="match status" value="1"/>
</dbReference>
<dbReference type="GeneID" id="11541586"/>
<dbReference type="GO" id="GO:0009507">
    <property type="term" value="C:chloroplast"/>
    <property type="evidence" value="ECO:0007669"/>
    <property type="project" value="UniProtKB-SubCell"/>
</dbReference>
<dbReference type="FunFam" id="3.40.50.300:FF:000010">
    <property type="entry name" value="Chaperone clpB 1, putative"/>
    <property type="match status" value="1"/>
</dbReference>
<keyword evidence="10" id="KW-0812">Transmembrane</keyword>
<dbReference type="RefSeq" id="YP_005089717.1">
    <property type="nucleotide sequence ID" value="NC_016731.1"/>
</dbReference>
<feature type="transmembrane region" description="Helical" evidence="10">
    <location>
        <begin position="1024"/>
        <end position="1047"/>
    </location>
</feature>
<dbReference type="GO" id="GO:0008233">
    <property type="term" value="F:peptidase activity"/>
    <property type="evidence" value="ECO:0007669"/>
    <property type="project" value="UniProtKB-KW"/>
</dbReference>
<dbReference type="Gene3D" id="3.40.50.300">
    <property type="entry name" value="P-loop containing nucleotide triphosphate hydrolases"/>
    <property type="match status" value="2"/>
</dbReference>
<dbReference type="Gene3D" id="4.10.860.10">
    <property type="entry name" value="UVR domain"/>
    <property type="match status" value="1"/>
</dbReference>
<evidence type="ECO:0000313" key="12">
    <source>
        <dbReference type="EMBL" id="AEX37842.1"/>
    </source>
</evidence>
<geneLocation type="chloroplast" evidence="12"/>
<dbReference type="GO" id="GO:0005524">
    <property type="term" value="F:ATP binding"/>
    <property type="evidence" value="ECO:0007669"/>
    <property type="project" value="UniProtKB-KW"/>
</dbReference>
<keyword evidence="5 9" id="KW-0547">Nucleotide-binding</keyword>
<dbReference type="Gene3D" id="1.10.8.60">
    <property type="match status" value="2"/>
</dbReference>
<dbReference type="Pfam" id="PF02861">
    <property type="entry name" value="Clp_N"/>
    <property type="match status" value="1"/>
</dbReference>
<keyword evidence="7 9" id="KW-0143">Chaperone</keyword>
<dbReference type="SUPFAM" id="SSF52540">
    <property type="entry name" value="P-loop containing nucleoside triphosphate hydrolases"/>
    <property type="match status" value="2"/>
</dbReference>
<dbReference type="PANTHER" id="PTHR11638:SF155">
    <property type="entry name" value="CHAPERONE PROTEIN CLPC1, CHLOROPLASTIC-LIKE"/>
    <property type="match status" value="1"/>
</dbReference>
<keyword evidence="6 9" id="KW-0067">ATP-binding</keyword>
<keyword evidence="4 8" id="KW-0677">Repeat</keyword>
<reference evidence="12" key="1">
    <citation type="journal article" date="2012" name="Int J Biol">
        <title>Complete chloroplast genome sequence of freshwater araphid pennate diatom alga Synedra acus from Lake Baikal.</title>
        <authorList>
            <person name="Galachyants Y.P."/>
            <person name="Morozov A."/>
            <person name="Mardanov A.V."/>
            <person name="Beletsky A.V."/>
            <person name="Ravin N.V."/>
            <person name="Petrova D.P."/>
            <person name="Likhoshway Y.V."/>
        </authorList>
    </citation>
    <scope>NUCLEOTIDE SEQUENCE</scope>
    <source>
        <strain evidence="12">G9</strain>
    </source>
</reference>
<sequence>MFERFTEGAIKVIMLSQEEARRMGHNFVGTEQLLLGVIGQRHGIGAKALKKMKVSLKKARKEIEMYIGRGTGFVASEIPFTPRAKRVLEMAVNEGKDLGQNFVGTEHILLALLGETDGVAMRTLDKLGVDTKKLRDIIFSYIEETQEEILRPLTQAEKFLLERERKGSQTPTLDEFSENITKEAVDGKLDPVIGREKEINDLIAVLARRTKNNPVLIGEPGVGKTAVAEGLAQLILNENVPDFLDGSLIMALDLGSILAGTKYRGEFEERLKRIVEEVQNDSAVIIVIDEIHTLVGAGAAEGAVDAANILKPALARGKFRCIGATTKDEYRKYIERDPALERRFQPVLVEEPSVGTTIEILQGLKPKFEQHHTLTYDRKAIEQAAILSDKYIPDRFLPDKAIDVLDESGARVRLENRRLPEGLRNLMNELQTVIKEKENSMKTHNFSLAQNQFDREMELRTHIRIMKQSALADEMRGFNRKEIDKVLENDVANVVSNWTGVPVNKITGSESERLLQMEQIIRERIIGQQQAVISVSNAIRRARVGLRNPNRPIASFIFAGPTGVGKTELTKAVAEYMFGDENSMIRLDMSEYMEKHTVAKLIGSPPGYVGYNEGGQLTEAVRTKPYSVVLLDEVEKAHPDVFNLLLQILDDGRLTDSKGRVIDFTNTMIVMTTNLGSKIIERESGVKSKDDVKASGLKLMINDNPFGDWEPETELEKDAEIVRKVNKLVKEELKNFFRPEFLNRIDEIIVFNHLSKHDIWDISAIMIKQLIDRLKDKGINLVVTEPVRALLVEEGHDPIYGARPLRRVIMSYLEDQLAERCLSEDLKPGTSIIVTRKTLKQLKAEMKTTKEVGEVRDILNNAVVISNTDRTGRKMMVNRLFSSSTDSSKYNTNSTKTLNDVSAELEKVENFTNIRDKFEYLDQEYENPFGIPDDETYTDEISIKIDTTTVNLNVNVNDELDEPVNQWDKPKRPERERVLPSSLTKNVLIEKQKVELDEPKAEVVEYDFKPVFKPLRFPNIKNPIVRFFVSIIKNGLYLALYVIRFIAFARHRLPKDIVNGVTGLLFGKMWLQQRPIKTTYLLRMYNDIVKENRNKAKEIKNKKKDNE</sequence>
<dbReference type="SMART" id="SM01086">
    <property type="entry name" value="ClpB_D2-small"/>
    <property type="match status" value="1"/>
</dbReference>
<keyword evidence="2 12" id="KW-0150">Chloroplast</keyword>
<name>H2EUV2_9STRA</name>
<dbReference type="EMBL" id="JQ088178">
    <property type="protein sequence ID" value="AEX37842.1"/>
    <property type="molecule type" value="Genomic_DNA"/>
</dbReference>
<evidence type="ECO:0000256" key="7">
    <source>
        <dbReference type="ARBA" id="ARBA00023186"/>
    </source>
</evidence>
<keyword evidence="10" id="KW-0472">Membrane</keyword>
<dbReference type="InterPro" id="IPR050130">
    <property type="entry name" value="ClpA_ClpB"/>
</dbReference>
<dbReference type="Gene3D" id="1.10.1780.10">
    <property type="entry name" value="Clp, N-terminal domain"/>
    <property type="match status" value="1"/>
</dbReference>
<proteinExistence type="inferred from homology"/>
<evidence type="ECO:0000256" key="9">
    <source>
        <dbReference type="RuleBase" id="RU004432"/>
    </source>
</evidence>
<accession>H2EUV2</accession>
<dbReference type="InterPro" id="IPR003959">
    <property type="entry name" value="ATPase_AAA_core"/>
</dbReference>
<dbReference type="InterPro" id="IPR041546">
    <property type="entry name" value="ClpA/ClpB_AAA_lid"/>
</dbReference>
<dbReference type="InterPro" id="IPR027417">
    <property type="entry name" value="P-loop_NTPase"/>
</dbReference>
<evidence type="ECO:0000259" key="11">
    <source>
        <dbReference type="PROSITE" id="PS51903"/>
    </source>
</evidence>
<dbReference type="InterPro" id="IPR028299">
    <property type="entry name" value="ClpA/B_CS2"/>
</dbReference>
<protein>
    <submittedName>
        <fullName evidence="12">Clp protease ATP binding subunit</fullName>
    </submittedName>
</protein>
<evidence type="ECO:0000256" key="5">
    <source>
        <dbReference type="ARBA" id="ARBA00022741"/>
    </source>
</evidence>
<evidence type="ECO:0000256" key="1">
    <source>
        <dbReference type="ARBA" id="ARBA00004229"/>
    </source>
</evidence>
<dbReference type="InterPro" id="IPR018368">
    <property type="entry name" value="ClpA/B_CS1"/>
</dbReference>
<dbReference type="AlphaFoldDB" id="H2EUV2"/>
<comment type="similarity">
    <text evidence="9">Belongs to the ClpA/ClpB family.</text>
</comment>
<dbReference type="InterPro" id="IPR003593">
    <property type="entry name" value="AAA+_ATPase"/>
</dbReference>
<evidence type="ECO:0000256" key="6">
    <source>
        <dbReference type="ARBA" id="ARBA00022840"/>
    </source>
</evidence>
<dbReference type="InterPro" id="IPR019489">
    <property type="entry name" value="Clp_ATPase_C"/>
</dbReference>
<evidence type="ECO:0000256" key="4">
    <source>
        <dbReference type="ARBA" id="ARBA00022737"/>
    </source>
</evidence>
<evidence type="ECO:0000256" key="2">
    <source>
        <dbReference type="ARBA" id="ARBA00022528"/>
    </source>
</evidence>
<organism evidence="12">
    <name type="scientific">Ulnaria acus</name>
    <dbReference type="NCBI Taxonomy" id="1436140"/>
    <lineage>
        <taxon>Eukaryota</taxon>
        <taxon>Sar</taxon>
        <taxon>Stramenopiles</taxon>
        <taxon>Ochrophyta</taxon>
        <taxon>Bacillariophyta</taxon>
        <taxon>Fragilariophyceae</taxon>
        <taxon>Fragilariophycidae</taxon>
        <taxon>Licmophorales</taxon>
        <taxon>Ulnariaceae</taxon>
        <taxon>Ulnaria</taxon>
    </lineage>
</organism>
<dbReference type="InterPro" id="IPR004176">
    <property type="entry name" value="Clp_R_N"/>
</dbReference>
<keyword evidence="3 12" id="KW-0934">Plastid</keyword>
<evidence type="ECO:0000256" key="8">
    <source>
        <dbReference type="PROSITE-ProRule" id="PRU01251"/>
    </source>
</evidence>
<dbReference type="Pfam" id="PF17871">
    <property type="entry name" value="AAA_lid_9"/>
    <property type="match status" value="1"/>
</dbReference>
<dbReference type="InterPro" id="IPR001270">
    <property type="entry name" value="ClpA/B"/>
</dbReference>